<dbReference type="EMBL" id="BMMF01000005">
    <property type="protein sequence ID" value="GGK33393.1"/>
    <property type="molecule type" value="Genomic_DNA"/>
</dbReference>
<evidence type="ECO:0000256" key="10">
    <source>
        <dbReference type="SAM" id="SignalP"/>
    </source>
</evidence>
<sequence length="170" mass="18525">MPQRLTMILVLAAWFAVAPAPLQARERVAFDLDVPAGAIVVRAAERALYLDLGDGTAIRYRVAVPRADKMWTGWRRIDGKHVAPAWTPPADVRRDLPHLPDVIPGGHPSNPMGAAALTLDDGLTAIHGTTRTMRASIGSAASYGCIRMRDEDVIDLFQRVRVGTPVVMIR</sequence>
<comment type="caution">
    <text evidence="12">The sequence shown here is derived from an EMBL/GenBank/DDBJ whole genome shotgun (WGS) entry which is preliminary data.</text>
</comment>
<dbReference type="Proteomes" id="UP000600449">
    <property type="component" value="Unassembled WGS sequence"/>
</dbReference>
<gene>
    <name evidence="12" type="ORF">GCM10011322_20110</name>
</gene>
<comment type="similarity">
    <text evidence="2">Belongs to the YkuD family.</text>
</comment>
<feature type="signal peptide" evidence="10">
    <location>
        <begin position="1"/>
        <end position="24"/>
    </location>
</feature>
<dbReference type="InterPro" id="IPR050979">
    <property type="entry name" value="LD-transpeptidase"/>
</dbReference>
<evidence type="ECO:0000256" key="5">
    <source>
        <dbReference type="ARBA" id="ARBA00022801"/>
    </source>
</evidence>
<keyword evidence="3" id="KW-0328">Glycosyltransferase</keyword>
<evidence type="ECO:0000256" key="4">
    <source>
        <dbReference type="ARBA" id="ARBA00022679"/>
    </source>
</evidence>
<dbReference type="SUPFAM" id="SSF141523">
    <property type="entry name" value="L,D-transpeptidase catalytic domain-like"/>
    <property type="match status" value="1"/>
</dbReference>
<organism evidence="12 13">
    <name type="scientific">Salinarimonas ramus</name>
    <dbReference type="NCBI Taxonomy" id="690164"/>
    <lineage>
        <taxon>Bacteria</taxon>
        <taxon>Pseudomonadati</taxon>
        <taxon>Pseudomonadota</taxon>
        <taxon>Alphaproteobacteria</taxon>
        <taxon>Hyphomicrobiales</taxon>
        <taxon>Salinarimonadaceae</taxon>
        <taxon>Salinarimonas</taxon>
    </lineage>
</organism>
<evidence type="ECO:0000256" key="8">
    <source>
        <dbReference type="ARBA" id="ARBA00023316"/>
    </source>
</evidence>
<dbReference type="GO" id="GO:0008360">
    <property type="term" value="P:regulation of cell shape"/>
    <property type="evidence" value="ECO:0007669"/>
    <property type="project" value="UniProtKB-UniRule"/>
</dbReference>
<dbReference type="PROSITE" id="PS52029">
    <property type="entry name" value="LD_TPASE"/>
    <property type="match status" value="1"/>
</dbReference>
<name>A0A917Q7I5_9HYPH</name>
<evidence type="ECO:0000256" key="6">
    <source>
        <dbReference type="ARBA" id="ARBA00022960"/>
    </source>
</evidence>
<keyword evidence="4" id="KW-0808">Transferase</keyword>
<dbReference type="CDD" id="cd16913">
    <property type="entry name" value="YkuD_like"/>
    <property type="match status" value="1"/>
</dbReference>
<keyword evidence="5" id="KW-0378">Hydrolase</keyword>
<evidence type="ECO:0000256" key="3">
    <source>
        <dbReference type="ARBA" id="ARBA00022676"/>
    </source>
</evidence>
<dbReference type="RefSeq" id="WP_188912333.1">
    <property type="nucleotide sequence ID" value="NZ_BMMF01000005.1"/>
</dbReference>
<keyword evidence="8 9" id="KW-0961">Cell wall biogenesis/degradation</keyword>
<dbReference type="PANTHER" id="PTHR30582:SF24">
    <property type="entry name" value="L,D-TRANSPEPTIDASE ERFK_SRFK-RELATED"/>
    <property type="match status" value="1"/>
</dbReference>
<evidence type="ECO:0000256" key="2">
    <source>
        <dbReference type="ARBA" id="ARBA00005992"/>
    </source>
</evidence>
<protein>
    <submittedName>
        <fullName evidence="12">L,D-transpeptidase</fullName>
    </submittedName>
</protein>
<proteinExistence type="inferred from homology"/>
<dbReference type="Gene3D" id="2.40.440.10">
    <property type="entry name" value="L,D-transpeptidase catalytic domain-like"/>
    <property type="match status" value="1"/>
</dbReference>
<dbReference type="GO" id="GO:0005576">
    <property type="term" value="C:extracellular region"/>
    <property type="evidence" value="ECO:0007669"/>
    <property type="project" value="TreeGrafter"/>
</dbReference>
<reference evidence="12 13" key="1">
    <citation type="journal article" date="2014" name="Int. J. Syst. Evol. Microbiol.">
        <title>Complete genome sequence of Corynebacterium casei LMG S-19264T (=DSM 44701T), isolated from a smear-ripened cheese.</title>
        <authorList>
            <consortium name="US DOE Joint Genome Institute (JGI-PGF)"/>
            <person name="Walter F."/>
            <person name="Albersmeier A."/>
            <person name="Kalinowski J."/>
            <person name="Ruckert C."/>
        </authorList>
    </citation>
    <scope>NUCLEOTIDE SEQUENCE [LARGE SCALE GENOMIC DNA]</scope>
    <source>
        <strain evidence="12 13">CGMCC 1.9161</strain>
    </source>
</reference>
<comment type="pathway">
    <text evidence="1 9">Cell wall biogenesis; peptidoglycan biosynthesis.</text>
</comment>
<keyword evidence="7 9" id="KW-0573">Peptidoglycan synthesis</keyword>
<dbReference type="InterPro" id="IPR005490">
    <property type="entry name" value="LD_TPept_cat_dom"/>
</dbReference>
<evidence type="ECO:0000313" key="13">
    <source>
        <dbReference type="Proteomes" id="UP000600449"/>
    </source>
</evidence>
<dbReference type="Pfam" id="PF03734">
    <property type="entry name" value="YkuD"/>
    <property type="match status" value="1"/>
</dbReference>
<accession>A0A917Q7I5</accession>
<evidence type="ECO:0000256" key="7">
    <source>
        <dbReference type="ARBA" id="ARBA00022984"/>
    </source>
</evidence>
<keyword evidence="6 9" id="KW-0133">Cell shape</keyword>
<dbReference type="GO" id="GO:0016757">
    <property type="term" value="F:glycosyltransferase activity"/>
    <property type="evidence" value="ECO:0007669"/>
    <property type="project" value="UniProtKB-KW"/>
</dbReference>
<feature type="domain" description="L,D-TPase catalytic" evidence="11">
    <location>
        <begin position="37"/>
        <end position="169"/>
    </location>
</feature>
<evidence type="ECO:0000259" key="11">
    <source>
        <dbReference type="PROSITE" id="PS52029"/>
    </source>
</evidence>
<feature type="chain" id="PRO_5037525159" evidence="10">
    <location>
        <begin position="25"/>
        <end position="170"/>
    </location>
</feature>
<evidence type="ECO:0000313" key="12">
    <source>
        <dbReference type="EMBL" id="GGK33393.1"/>
    </source>
</evidence>
<keyword evidence="13" id="KW-1185">Reference proteome</keyword>
<dbReference type="GO" id="GO:0071972">
    <property type="term" value="F:peptidoglycan L,D-transpeptidase activity"/>
    <property type="evidence" value="ECO:0007669"/>
    <property type="project" value="TreeGrafter"/>
</dbReference>
<feature type="active site" description="Proton donor/acceptor" evidence="9">
    <location>
        <position position="127"/>
    </location>
</feature>
<dbReference type="InterPro" id="IPR038063">
    <property type="entry name" value="Transpep_catalytic_dom"/>
</dbReference>
<keyword evidence="10" id="KW-0732">Signal</keyword>
<dbReference type="AlphaFoldDB" id="A0A917Q7I5"/>
<evidence type="ECO:0000256" key="1">
    <source>
        <dbReference type="ARBA" id="ARBA00004752"/>
    </source>
</evidence>
<evidence type="ECO:0000256" key="9">
    <source>
        <dbReference type="PROSITE-ProRule" id="PRU01373"/>
    </source>
</evidence>
<feature type="active site" description="Nucleophile" evidence="9">
    <location>
        <position position="145"/>
    </location>
</feature>
<dbReference type="PANTHER" id="PTHR30582">
    <property type="entry name" value="L,D-TRANSPEPTIDASE"/>
    <property type="match status" value="1"/>
</dbReference>
<dbReference type="GO" id="GO:0018104">
    <property type="term" value="P:peptidoglycan-protein cross-linking"/>
    <property type="evidence" value="ECO:0007669"/>
    <property type="project" value="TreeGrafter"/>
</dbReference>
<dbReference type="GO" id="GO:0071555">
    <property type="term" value="P:cell wall organization"/>
    <property type="evidence" value="ECO:0007669"/>
    <property type="project" value="UniProtKB-UniRule"/>
</dbReference>